<dbReference type="InterPro" id="IPR044824">
    <property type="entry name" value="MAIN-like"/>
</dbReference>
<evidence type="ECO:0000313" key="4">
    <source>
        <dbReference type="RefSeq" id="XP_020084058.1"/>
    </source>
</evidence>
<dbReference type="InterPro" id="IPR019557">
    <property type="entry name" value="AminoTfrase-like_pln_mobile"/>
</dbReference>
<feature type="domain" description="Aminotransferase-like plant mobile" evidence="2">
    <location>
        <begin position="17"/>
        <end position="149"/>
    </location>
</feature>
<sequence length="374" mass="42063">MPSHVPFEMKMLNGLKTQMPTTKMYRTQWNSWNLKTQMPYDDAVLETLPPFCLAGSQVWRSRTTLVCFHIIELHHPDRVLRQFGLLQHIPEPVLAIPRINSRGRADEDWAAYHASYIERWNDRLVDIAEVAPGTDPDPIRAITVYMQWYWTITRRWISRPVQRPPLAYQPRGHVERVLVDIVQRSHYTIRRVLPDISGGGVLATLSQVADQMEAVLETLPTLPHYVPPGPADYGGASTSGHAPVYSPPMPSSPIGEPPYADVTDPAPAPVPQDPARAGDIVYFRRRRRSRSIRTDQPSSSAPPRQDQPSSSAPPRPHILPAHATAVIEPAIEGAAIEHLDQLEILEPFDEHDVGRGRGRGRGRRRGRGGRGRRT</sequence>
<accession>A0A6P5ERZ3</accession>
<reference evidence="4 5" key="2">
    <citation type="submission" date="2025-04" db="UniProtKB">
        <authorList>
            <consortium name="RefSeq"/>
        </authorList>
    </citation>
    <scope>IDENTIFICATION</scope>
    <source>
        <tissue evidence="4 5">Leaf</tissue>
    </source>
</reference>
<dbReference type="Proteomes" id="UP000515123">
    <property type="component" value="Linkage group 3"/>
</dbReference>
<dbReference type="PANTHER" id="PTHR46033">
    <property type="entry name" value="PROTEIN MAIN-LIKE 2"/>
    <property type="match status" value="1"/>
</dbReference>
<feature type="compositionally biased region" description="Basic residues" evidence="1">
    <location>
        <begin position="356"/>
        <end position="374"/>
    </location>
</feature>
<feature type="compositionally biased region" description="Low complexity" evidence="1">
    <location>
        <begin position="252"/>
        <end position="265"/>
    </location>
</feature>
<dbReference type="RefSeq" id="XP_020084058.1">
    <property type="nucleotide sequence ID" value="XM_020228469.1"/>
</dbReference>
<name>A0A6P5ERZ3_ANACO</name>
<dbReference type="OrthoDB" id="1428937at2759"/>
<dbReference type="GeneID" id="109707301"/>
<feature type="region of interest" description="Disordered" evidence="1">
    <location>
        <begin position="230"/>
        <end position="317"/>
    </location>
</feature>
<evidence type="ECO:0000313" key="5">
    <source>
        <dbReference type="RefSeq" id="XP_020084059.1"/>
    </source>
</evidence>
<dbReference type="RefSeq" id="XP_020084059.1">
    <property type="nucleotide sequence ID" value="XM_020228470.1"/>
</dbReference>
<proteinExistence type="predicted"/>
<feature type="compositionally biased region" description="Polar residues" evidence="1">
    <location>
        <begin position="294"/>
        <end position="310"/>
    </location>
</feature>
<dbReference type="GO" id="GO:0010073">
    <property type="term" value="P:meristem maintenance"/>
    <property type="evidence" value="ECO:0007669"/>
    <property type="project" value="InterPro"/>
</dbReference>
<feature type="region of interest" description="Disordered" evidence="1">
    <location>
        <begin position="345"/>
        <end position="374"/>
    </location>
</feature>
<dbReference type="Pfam" id="PF10536">
    <property type="entry name" value="PMD"/>
    <property type="match status" value="1"/>
</dbReference>
<gene>
    <name evidence="4 5" type="primary">LOC109707301</name>
</gene>
<keyword evidence="3" id="KW-1185">Reference proteome</keyword>
<organism evidence="4">
    <name type="scientific">Ananas comosus</name>
    <name type="common">Pineapple</name>
    <name type="synonym">Ananas ananas</name>
    <dbReference type="NCBI Taxonomy" id="4615"/>
    <lineage>
        <taxon>Eukaryota</taxon>
        <taxon>Viridiplantae</taxon>
        <taxon>Streptophyta</taxon>
        <taxon>Embryophyta</taxon>
        <taxon>Tracheophyta</taxon>
        <taxon>Spermatophyta</taxon>
        <taxon>Magnoliopsida</taxon>
        <taxon>Liliopsida</taxon>
        <taxon>Poales</taxon>
        <taxon>Bromeliaceae</taxon>
        <taxon>Bromelioideae</taxon>
        <taxon>Ananas</taxon>
    </lineage>
</organism>
<evidence type="ECO:0000313" key="3">
    <source>
        <dbReference type="Proteomes" id="UP000515123"/>
    </source>
</evidence>
<dbReference type="PANTHER" id="PTHR46033:SF62">
    <property type="entry name" value="AMINOTRANSFERASE-LIKE PLANT MOBILE DOMAIN-CONTAINING PROTEIN"/>
    <property type="match status" value="1"/>
</dbReference>
<reference evidence="3" key="1">
    <citation type="journal article" date="2015" name="Nat. Genet.">
        <title>The pineapple genome and the evolution of CAM photosynthesis.</title>
        <authorList>
            <person name="Ming R."/>
            <person name="VanBuren R."/>
            <person name="Wai C.M."/>
            <person name="Tang H."/>
            <person name="Schatz M.C."/>
            <person name="Bowers J.E."/>
            <person name="Lyons E."/>
            <person name="Wang M.L."/>
            <person name="Chen J."/>
            <person name="Biggers E."/>
            <person name="Zhang J."/>
            <person name="Huang L."/>
            <person name="Zhang L."/>
            <person name="Miao W."/>
            <person name="Zhang J."/>
            <person name="Ye Z."/>
            <person name="Miao C."/>
            <person name="Lin Z."/>
            <person name="Wang H."/>
            <person name="Zhou H."/>
            <person name="Yim W.C."/>
            <person name="Priest H.D."/>
            <person name="Zheng C."/>
            <person name="Woodhouse M."/>
            <person name="Edger P.P."/>
            <person name="Guyot R."/>
            <person name="Guo H.B."/>
            <person name="Guo H."/>
            <person name="Zheng G."/>
            <person name="Singh R."/>
            <person name="Sharma A."/>
            <person name="Min X."/>
            <person name="Zheng Y."/>
            <person name="Lee H."/>
            <person name="Gurtowski J."/>
            <person name="Sedlazeck F.J."/>
            <person name="Harkess A."/>
            <person name="McKain M.R."/>
            <person name="Liao Z."/>
            <person name="Fang J."/>
            <person name="Liu J."/>
            <person name="Zhang X."/>
            <person name="Zhang Q."/>
            <person name="Hu W."/>
            <person name="Qin Y."/>
            <person name="Wang K."/>
            <person name="Chen L.Y."/>
            <person name="Shirley N."/>
            <person name="Lin Y.R."/>
            <person name="Liu L.Y."/>
            <person name="Hernandez A.G."/>
            <person name="Wright C.L."/>
            <person name="Bulone V."/>
            <person name="Tuskan G.A."/>
            <person name="Heath K."/>
            <person name="Zee F."/>
            <person name="Moore P.H."/>
            <person name="Sunkar R."/>
            <person name="Leebens-Mack J.H."/>
            <person name="Mockler T."/>
            <person name="Bennetzen J.L."/>
            <person name="Freeling M."/>
            <person name="Sankoff D."/>
            <person name="Paterson A.H."/>
            <person name="Zhu X."/>
            <person name="Yang X."/>
            <person name="Smith J.A."/>
            <person name="Cushman J.C."/>
            <person name="Paull R.E."/>
            <person name="Yu Q."/>
        </authorList>
    </citation>
    <scope>NUCLEOTIDE SEQUENCE [LARGE SCALE GENOMIC DNA]</scope>
    <source>
        <strain evidence="3">cv. F153</strain>
    </source>
</reference>
<protein>
    <submittedName>
        <fullName evidence="4 5">Serine/threonine-protein phosphatase 7 long form homolog</fullName>
    </submittedName>
</protein>
<evidence type="ECO:0000256" key="1">
    <source>
        <dbReference type="SAM" id="MobiDB-lite"/>
    </source>
</evidence>
<evidence type="ECO:0000259" key="2">
    <source>
        <dbReference type="Pfam" id="PF10536"/>
    </source>
</evidence>
<dbReference type="AlphaFoldDB" id="A0A6P5ERZ3"/>